<dbReference type="Pfam" id="PF01479">
    <property type="entry name" value="S4"/>
    <property type="match status" value="1"/>
</dbReference>
<evidence type="ECO:0000259" key="2">
    <source>
        <dbReference type="SMART" id="SM00363"/>
    </source>
</evidence>
<protein>
    <submittedName>
        <fullName evidence="3">RNA-binding protein</fullName>
    </submittedName>
</protein>
<dbReference type="Proteomes" id="UP000661691">
    <property type="component" value="Unassembled WGS sequence"/>
</dbReference>
<organism evidence="3 4">
    <name type="scientific">Polycladospora coralii</name>
    <dbReference type="NCBI Taxonomy" id="2771432"/>
    <lineage>
        <taxon>Bacteria</taxon>
        <taxon>Bacillati</taxon>
        <taxon>Bacillota</taxon>
        <taxon>Bacilli</taxon>
        <taxon>Bacillales</taxon>
        <taxon>Thermoactinomycetaceae</taxon>
        <taxon>Polycladospora</taxon>
    </lineage>
</organism>
<dbReference type="CDD" id="cd00165">
    <property type="entry name" value="S4"/>
    <property type="match status" value="1"/>
</dbReference>
<dbReference type="Gene3D" id="3.10.290.10">
    <property type="entry name" value="RNA-binding S4 domain"/>
    <property type="match status" value="1"/>
</dbReference>
<dbReference type="Gene3D" id="3.30.70.330">
    <property type="match status" value="1"/>
</dbReference>
<dbReference type="AlphaFoldDB" id="A0A926RTM1"/>
<evidence type="ECO:0000256" key="1">
    <source>
        <dbReference type="PROSITE-ProRule" id="PRU00182"/>
    </source>
</evidence>
<dbReference type="InterPro" id="IPR040591">
    <property type="entry name" value="RqcP2_RBD"/>
</dbReference>
<proteinExistence type="predicted"/>
<dbReference type="PANTHER" id="PTHR13633">
    <property type="entry name" value="MITOCHONDRIAL TRANSCRIPTION RESCUE FACTOR 1"/>
    <property type="match status" value="1"/>
</dbReference>
<keyword evidence="4" id="KW-1185">Reference proteome</keyword>
<dbReference type="InterPro" id="IPR036986">
    <property type="entry name" value="S4_RNA-bd_sf"/>
</dbReference>
<dbReference type="RefSeq" id="WP_191140046.1">
    <property type="nucleotide sequence ID" value="NZ_JACXAG020000002.1"/>
</dbReference>
<dbReference type="Gene3D" id="3.30.1370.160">
    <property type="match status" value="1"/>
</dbReference>
<name>A0A926RTM1_9BACL</name>
<dbReference type="Pfam" id="PF17774">
    <property type="entry name" value="YlmH_RBD"/>
    <property type="match status" value="1"/>
</dbReference>
<dbReference type="EMBL" id="JACXAH010000003">
    <property type="protein sequence ID" value="MBD1371339.1"/>
    <property type="molecule type" value="Genomic_DNA"/>
</dbReference>
<dbReference type="Pfam" id="PF21278">
    <property type="entry name" value="YlmH_1st"/>
    <property type="match status" value="1"/>
</dbReference>
<dbReference type="InterPro" id="IPR012677">
    <property type="entry name" value="Nucleotide-bd_a/b_plait_sf"/>
</dbReference>
<dbReference type="InterPro" id="IPR002942">
    <property type="entry name" value="S4_RNA-bd"/>
</dbReference>
<dbReference type="PROSITE" id="PS50889">
    <property type="entry name" value="S4"/>
    <property type="match status" value="1"/>
</dbReference>
<dbReference type="PANTHER" id="PTHR13633:SF3">
    <property type="entry name" value="MITOCHONDRIAL TRANSCRIPTION RESCUE FACTOR 1"/>
    <property type="match status" value="1"/>
</dbReference>
<comment type="caution">
    <text evidence="3">The sequence shown here is derived from an EMBL/GenBank/DDBJ whole genome shotgun (WGS) entry which is preliminary data.</text>
</comment>
<dbReference type="SMART" id="SM00363">
    <property type="entry name" value="S4"/>
    <property type="match status" value="1"/>
</dbReference>
<gene>
    <name evidence="3" type="ORF">IC620_03090</name>
</gene>
<keyword evidence="1" id="KW-0694">RNA-binding</keyword>
<reference evidence="3" key="1">
    <citation type="submission" date="2020-09" db="EMBL/GenBank/DDBJ databases">
        <title>A novel bacterium of genus Hazenella, isolated from South China Sea.</title>
        <authorList>
            <person name="Huang H."/>
            <person name="Mo K."/>
            <person name="Hu Y."/>
        </authorList>
    </citation>
    <scope>NUCLEOTIDE SEQUENCE</scope>
    <source>
        <strain evidence="3">IB182357</strain>
    </source>
</reference>
<dbReference type="InterPro" id="IPR048443">
    <property type="entry name" value="RqcP2_N"/>
</dbReference>
<evidence type="ECO:0000313" key="3">
    <source>
        <dbReference type="EMBL" id="MBD1371339.1"/>
    </source>
</evidence>
<feature type="domain" description="RNA-binding S4" evidence="2">
    <location>
        <begin position="166"/>
        <end position="223"/>
    </location>
</feature>
<dbReference type="SUPFAM" id="SSF55174">
    <property type="entry name" value="Alpha-L RNA-binding motif"/>
    <property type="match status" value="1"/>
</dbReference>
<evidence type="ECO:0000313" key="4">
    <source>
        <dbReference type="Proteomes" id="UP000661691"/>
    </source>
</evidence>
<sequence length="242" mass="27431">MKRSLDWVKRASERHQSIVTPFLDPRQQSIVQSVCSRDPDVVVFKNGGYHNAERSRLHIGPSYLIYDEIAFDIAYMRLLPVNGKRLEHRNVLGTLLGLGLNRDKMGDIIPHDVGCDIVLDQTLLEYIQIHIGQVGRVRVNIVEVQKQELNIPTVDMKEFVVTVSSMRIDAVIAAGYRMSRTKAGDLIRSEKCKVNWKLIENPHYTLQPGDLVSLKGFGRLRVENIQGVTKKEKFIVALAVFG</sequence>
<accession>A0A926RTM1</accession>
<dbReference type="GO" id="GO:0003723">
    <property type="term" value="F:RNA binding"/>
    <property type="evidence" value="ECO:0007669"/>
    <property type="project" value="UniProtKB-KW"/>
</dbReference>